<feature type="compositionally biased region" description="Basic and acidic residues" evidence="7">
    <location>
        <begin position="124"/>
        <end position="142"/>
    </location>
</feature>
<dbReference type="InterPro" id="IPR000860">
    <property type="entry name" value="HemC"/>
</dbReference>
<dbReference type="Gene3D" id="3.40.190.10">
    <property type="entry name" value="Periplasmic binding protein-like II"/>
    <property type="match status" value="1"/>
</dbReference>
<evidence type="ECO:0000256" key="1">
    <source>
        <dbReference type="ARBA" id="ARBA00002869"/>
    </source>
</evidence>
<evidence type="ECO:0000256" key="2">
    <source>
        <dbReference type="ARBA" id="ARBA00005638"/>
    </source>
</evidence>
<dbReference type="EC" id="2.5.1.61" evidence="3"/>
<evidence type="ECO:0000256" key="5">
    <source>
        <dbReference type="ARBA" id="ARBA00023244"/>
    </source>
</evidence>
<evidence type="ECO:0000256" key="7">
    <source>
        <dbReference type="SAM" id="MobiDB-lite"/>
    </source>
</evidence>
<keyword evidence="10" id="KW-1185">Reference proteome</keyword>
<dbReference type="EMBL" id="BAAAKV010000023">
    <property type="protein sequence ID" value="GAA1170010.1"/>
    <property type="molecule type" value="Genomic_DNA"/>
</dbReference>
<dbReference type="InterPro" id="IPR022417">
    <property type="entry name" value="Porphobilin_deaminase_N"/>
</dbReference>
<keyword evidence="4" id="KW-0808">Transferase</keyword>
<evidence type="ECO:0000256" key="3">
    <source>
        <dbReference type="ARBA" id="ARBA00012655"/>
    </source>
</evidence>
<evidence type="ECO:0000256" key="4">
    <source>
        <dbReference type="ARBA" id="ARBA00022679"/>
    </source>
</evidence>
<evidence type="ECO:0000313" key="9">
    <source>
        <dbReference type="EMBL" id="GAA1170010.1"/>
    </source>
</evidence>
<sequence>MTLCQADSGSCAVAVNHFLVGSRASNLAKGQVRGFLTPLRELYPEITFTHRVILEGGDKDRTSPLSRVSTDSGGSAFSSEQEAALARGEVDAVVHSLKDLPTSNPSGSHPFAPARPRGRAGRLVRIDDRGTAKGRTSRDRRAAQNRSAPGRTP</sequence>
<dbReference type="PANTHER" id="PTHR11557">
    <property type="entry name" value="PORPHOBILINOGEN DEAMINASE"/>
    <property type="match status" value="1"/>
</dbReference>
<dbReference type="Proteomes" id="UP001501371">
    <property type="component" value="Unassembled WGS sequence"/>
</dbReference>
<organism evidence="9 10">
    <name type="scientific">Streptomyces hebeiensis</name>
    <dbReference type="NCBI Taxonomy" id="229486"/>
    <lineage>
        <taxon>Bacteria</taxon>
        <taxon>Bacillati</taxon>
        <taxon>Actinomycetota</taxon>
        <taxon>Actinomycetes</taxon>
        <taxon>Kitasatosporales</taxon>
        <taxon>Streptomycetaceae</taxon>
        <taxon>Streptomyces</taxon>
    </lineage>
</organism>
<feature type="region of interest" description="Disordered" evidence="7">
    <location>
        <begin position="55"/>
        <end position="84"/>
    </location>
</feature>
<protein>
    <recommendedName>
        <fullName evidence="3">hydroxymethylbilane synthase</fullName>
        <ecNumber evidence="3">2.5.1.61</ecNumber>
    </recommendedName>
</protein>
<dbReference type="PANTHER" id="PTHR11557:SF0">
    <property type="entry name" value="PORPHOBILINOGEN DEAMINASE"/>
    <property type="match status" value="1"/>
</dbReference>
<feature type="compositionally biased region" description="Polar residues" evidence="7">
    <location>
        <begin position="63"/>
        <end position="81"/>
    </location>
</feature>
<comment type="caution">
    <text evidence="9">The sequence shown here is derived from an EMBL/GenBank/DDBJ whole genome shotgun (WGS) entry which is preliminary data.</text>
</comment>
<gene>
    <name evidence="9" type="ORF">GCM10009654_29120</name>
</gene>
<dbReference type="Pfam" id="PF01379">
    <property type="entry name" value="Porphobil_deam"/>
    <property type="match status" value="1"/>
</dbReference>
<reference evidence="10" key="1">
    <citation type="journal article" date="2019" name="Int. J. Syst. Evol. Microbiol.">
        <title>The Global Catalogue of Microorganisms (GCM) 10K type strain sequencing project: providing services to taxonomists for standard genome sequencing and annotation.</title>
        <authorList>
            <consortium name="The Broad Institute Genomics Platform"/>
            <consortium name="The Broad Institute Genome Sequencing Center for Infectious Disease"/>
            <person name="Wu L."/>
            <person name="Ma J."/>
        </authorList>
    </citation>
    <scope>NUCLEOTIDE SEQUENCE [LARGE SCALE GENOMIC DNA]</scope>
    <source>
        <strain evidence="10">JCM 12696</strain>
    </source>
</reference>
<keyword evidence="5" id="KW-0627">Porphyrin biosynthesis</keyword>
<comment type="catalytic activity">
    <reaction evidence="6">
        <text>4 porphobilinogen + H2O = hydroxymethylbilane + 4 NH4(+)</text>
        <dbReference type="Rhea" id="RHEA:13185"/>
        <dbReference type="ChEBI" id="CHEBI:15377"/>
        <dbReference type="ChEBI" id="CHEBI:28938"/>
        <dbReference type="ChEBI" id="CHEBI:57845"/>
        <dbReference type="ChEBI" id="CHEBI:58126"/>
        <dbReference type="EC" id="2.5.1.61"/>
    </reaction>
</comment>
<feature type="domain" description="Porphobilinogen deaminase N-terminal" evidence="8">
    <location>
        <begin position="19"/>
        <end position="109"/>
    </location>
</feature>
<dbReference type="SUPFAM" id="SSF53850">
    <property type="entry name" value="Periplasmic binding protein-like II"/>
    <property type="match status" value="1"/>
</dbReference>
<feature type="region of interest" description="Disordered" evidence="7">
    <location>
        <begin position="97"/>
        <end position="153"/>
    </location>
</feature>
<evidence type="ECO:0000256" key="6">
    <source>
        <dbReference type="ARBA" id="ARBA00048169"/>
    </source>
</evidence>
<name>A0ABP4FDZ6_9ACTN</name>
<evidence type="ECO:0000259" key="8">
    <source>
        <dbReference type="Pfam" id="PF01379"/>
    </source>
</evidence>
<accession>A0ABP4FDZ6</accession>
<evidence type="ECO:0000313" key="10">
    <source>
        <dbReference type="Proteomes" id="UP001501371"/>
    </source>
</evidence>
<proteinExistence type="inferred from homology"/>
<comment type="similarity">
    <text evidence="2">Belongs to the HMBS family.</text>
</comment>
<comment type="function">
    <text evidence="1">Tetrapolymerization of the monopyrrole PBG into the hydroxymethylbilane pre-uroporphyrinogen in several discrete steps.</text>
</comment>